<dbReference type="RefSeq" id="WP_045094749.1">
    <property type="nucleotide sequence ID" value="NZ_LN614827.1"/>
</dbReference>
<accession>A0A098G0J2</accession>
<organism evidence="1 2">
    <name type="scientific">Legionella fallonii LLAP-10</name>
    <dbReference type="NCBI Taxonomy" id="1212491"/>
    <lineage>
        <taxon>Bacteria</taxon>
        <taxon>Pseudomonadati</taxon>
        <taxon>Pseudomonadota</taxon>
        <taxon>Gammaproteobacteria</taxon>
        <taxon>Legionellales</taxon>
        <taxon>Legionellaceae</taxon>
        <taxon>Legionella</taxon>
    </lineage>
</organism>
<proteinExistence type="predicted"/>
<dbReference type="KEGG" id="lfa:LFA_0526"/>
<evidence type="ECO:0000313" key="1">
    <source>
        <dbReference type="EMBL" id="CEG55983.1"/>
    </source>
</evidence>
<gene>
    <name evidence="1" type="ORF">LFA_0526</name>
</gene>
<sequence>MKTITVAMWDPGYSIEDKKLEERIDVLEEKFKAAYERAMSSDSGGSEVTFIFMCPEYTLLNKDDAMLGNFNSKTELLDAEKRLQKLAKDYPQAIIIPGTAYVEKTLDLQDEAKKTKYVSAVKSWQRNHFRGFFSFEEEIADKKLVKNTAPIFFNSPNNKPKRYSKQVEAEVYLDTGSSIFYPGHASSIFTQNGIRFGIEICADHKTGILSSEQQKTSEQIDVHLIVADVIPTIRGKVAEGDGVIIVNCAGNFTYNPLAAEETGVWIRDKEGNLEPVEISESSTEDLIIYSNIPIPNQTHSPQASM</sequence>
<dbReference type="OrthoDB" id="5633121at2"/>
<dbReference type="Proteomes" id="UP000032430">
    <property type="component" value="Chromosome I"/>
</dbReference>
<name>A0A098G0J2_9GAMM</name>
<dbReference type="AlphaFoldDB" id="A0A098G0J2"/>
<evidence type="ECO:0008006" key="3">
    <source>
        <dbReference type="Google" id="ProtNLM"/>
    </source>
</evidence>
<dbReference type="EMBL" id="LN614827">
    <property type="protein sequence ID" value="CEG55983.1"/>
    <property type="molecule type" value="Genomic_DNA"/>
</dbReference>
<evidence type="ECO:0000313" key="2">
    <source>
        <dbReference type="Proteomes" id="UP000032430"/>
    </source>
</evidence>
<keyword evidence="2" id="KW-1185">Reference proteome</keyword>
<dbReference type="HOGENOM" id="CLU_911527_0_0_6"/>
<reference evidence="2" key="1">
    <citation type="submission" date="2014-09" db="EMBL/GenBank/DDBJ databases">
        <authorList>
            <person name="Gomez-Valero L."/>
        </authorList>
    </citation>
    <scope>NUCLEOTIDE SEQUENCE [LARGE SCALE GENOMIC DNA]</scope>
    <source>
        <strain evidence="2">ATCC700992</strain>
    </source>
</reference>
<protein>
    <recommendedName>
        <fullName evidence="3">CN hydrolase domain-containing protein</fullName>
    </recommendedName>
</protein>